<protein>
    <submittedName>
        <fullName evidence="7">Uncharacterized protein</fullName>
    </submittedName>
</protein>
<feature type="compositionally biased region" description="Acidic residues" evidence="5">
    <location>
        <begin position="275"/>
        <end position="309"/>
    </location>
</feature>
<accession>A0A1Q9D589</accession>
<dbReference type="InterPro" id="IPR010651">
    <property type="entry name" value="Sugar_transport"/>
</dbReference>
<dbReference type="Proteomes" id="UP000186817">
    <property type="component" value="Unassembled WGS sequence"/>
</dbReference>
<proteinExistence type="predicted"/>
<feature type="transmembrane region" description="Helical" evidence="6">
    <location>
        <begin position="381"/>
        <end position="406"/>
    </location>
</feature>
<feature type="transmembrane region" description="Helical" evidence="6">
    <location>
        <begin position="240"/>
        <end position="264"/>
    </location>
</feature>
<feature type="transmembrane region" description="Helical" evidence="6">
    <location>
        <begin position="174"/>
        <end position="193"/>
    </location>
</feature>
<feature type="transmembrane region" description="Helical" evidence="6">
    <location>
        <begin position="478"/>
        <end position="496"/>
    </location>
</feature>
<evidence type="ECO:0000313" key="8">
    <source>
        <dbReference type="Proteomes" id="UP000186817"/>
    </source>
</evidence>
<dbReference type="SUPFAM" id="SSF103473">
    <property type="entry name" value="MFS general substrate transporter"/>
    <property type="match status" value="1"/>
</dbReference>
<feature type="transmembrane region" description="Helical" evidence="6">
    <location>
        <begin position="146"/>
        <end position="162"/>
    </location>
</feature>
<dbReference type="GO" id="GO:0016020">
    <property type="term" value="C:membrane"/>
    <property type="evidence" value="ECO:0007669"/>
    <property type="project" value="UniProtKB-SubCell"/>
</dbReference>
<organism evidence="7 8">
    <name type="scientific">Symbiodinium microadriaticum</name>
    <name type="common">Dinoflagellate</name>
    <name type="synonym">Zooxanthella microadriatica</name>
    <dbReference type="NCBI Taxonomy" id="2951"/>
    <lineage>
        <taxon>Eukaryota</taxon>
        <taxon>Sar</taxon>
        <taxon>Alveolata</taxon>
        <taxon>Dinophyceae</taxon>
        <taxon>Suessiales</taxon>
        <taxon>Symbiodiniaceae</taxon>
        <taxon>Symbiodinium</taxon>
    </lineage>
</organism>
<feature type="transmembrane region" description="Helical" evidence="6">
    <location>
        <begin position="326"/>
        <end position="346"/>
    </location>
</feature>
<dbReference type="GO" id="GO:0015144">
    <property type="term" value="F:carbohydrate transmembrane transporter activity"/>
    <property type="evidence" value="ECO:0007669"/>
    <property type="project" value="InterPro"/>
</dbReference>
<evidence type="ECO:0000313" key="7">
    <source>
        <dbReference type="EMBL" id="OLP90363.1"/>
    </source>
</evidence>
<dbReference type="EMBL" id="LSRX01000716">
    <property type="protein sequence ID" value="OLP90363.1"/>
    <property type="molecule type" value="Genomic_DNA"/>
</dbReference>
<name>A0A1Q9D589_SYMMI</name>
<comment type="subcellular location">
    <subcellularLocation>
        <location evidence="1">Membrane</location>
        <topology evidence="1">Multi-pass membrane protein</topology>
    </subcellularLocation>
</comment>
<evidence type="ECO:0000256" key="3">
    <source>
        <dbReference type="ARBA" id="ARBA00022989"/>
    </source>
</evidence>
<evidence type="ECO:0000256" key="4">
    <source>
        <dbReference type="ARBA" id="ARBA00023136"/>
    </source>
</evidence>
<keyword evidence="3 6" id="KW-1133">Transmembrane helix</keyword>
<evidence type="ECO:0000256" key="1">
    <source>
        <dbReference type="ARBA" id="ARBA00004141"/>
    </source>
</evidence>
<feature type="transmembrane region" description="Helical" evidence="6">
    <location>
        <begin position="200"/>
        <end position="220"/>
    </location>
</feature>
<sequence>MLPGNSKEPGLQSLLVGDVLVRHPDLAGLDSPAELFAIDAPEAVASAPTSLLAVLPLIRADVQQDAGCPAGDEACKWRLEASRAKQMASSRPTLASSGDGDQHADAVALLFSLLGGFFMGAYPVPIKAPRVLKASPHPVIFQCYKTFWVFVTGWLFLLPRWWQQESPVFCPTWWGVVSAMGWIPSGVCAIAAIPRIGIGMLAAVAASCGSISTFLVFWLVLGESMKEHNIGGHTIYFAPAYLACIILGIGGMVWATGLGSSAAAPEEPERRSKEDEEEEEDKEDEEYEEDQEDEEDEEHEDEGEDESEEVWQNHVRRPGIAVNQQATVGYLLAAAVGIFSAIQFGAVNLGKQSAQRSAGCFEDPSKCPPDFVEAFNNFGSWMASFGIGALLVTAVFVLAIAVNAVVSRKALPSPHWKALAGPGTMAGLLWALGNFFQTAAVVRGGSAVMLPANQAIQLVTSGAFGLLYYHEVPTARRAVFWTAAALWTLGCIILLSKEKS</sequence>
<evidence type="ECO:0000256" key="5">
    <source>
        <dbReference type="SAM" id="MobiDB-lite"/>
    </source>
</evidence>
<comment type="caution">
    <text evidence="7">The sequence shown here is derived from an EMBL/GenBank/DDBJ whole genome shotgun (WGS) entry which is preliminary data.</text>
</comment>
<dbReference type="PANTHER" id="PTHR16119">
    <property type="entry name" value="TRANSMEMBRANE PROTEIN 144"/>
    <property type="match status" value="1"/>
</dbReference>
<keyword evidence="2 6" id="KW-0812">Transmembrane</keyword>
<dbReference type="PANTHER" id="PTHR16119:SF17">
    <property type="entry name" value="TRANSMEMBRANE PROTEIN 144"/>
    <property type="match status" value="1"/>
</dbReference>
<keyword evidence="4 6" id="KW-0472">Membrane</keyword>
<feature type="transmembrane region" description="Helical" evidence="6">
    <location>
        <begin position="106"/>
        <end position="125"/>
    </location>
</feature>
<dbReference type="AlphaFoldDB" id="A0A1Q9D589"/>
<feature type="region of interest" description="Disordered" evidence="5">
    <location>
        <begin position="260"/>
        <end position="310"/>
    </location>
</feature>
<dbReference type="InterPro" id="IPR036259">
    <property type="entry name" value="MFS_trans_sf"/>
</dbReference>
<keyword evidence="8" id="KW-1185">Reference proteome</keyword>
<evidence type="ECO:0000256" key="6">
    <source>
        <dbReference type="SAM" id="Phobius"/>
    </source>
</evidence>
<evidence type="ECO:0000256" key="2">
    <source>
        <dbReference type="ARBA" id="ARBA00022692"/>
    </source>
</evidence>
<reference evidence="7 8" key="1">
    <citation type="submission" date="2016-02" db="EMBL/GenBank/DDBJ databases">
        <title>Genome analysis of coral dinoflagellate symbionts highlights evolutionary adaptations to a symbiotic lifestyle.</title>
        <authorList>
            <person name="Aranda M."/>
            <person name="Li Y."/>
            <person name="Liew Y.J."/>
            <person name="Baumgarten S."/>
            <person name="Simakov O."/>
            <person name="Wilson M."/>
            <person name="Piel J."/>
            <person name="Ashoor H."/>
            <person name="Bougouffa S."/>
            <person name="Bajic V.B."/>
            <person name="Ryu T."/>
            <person name="Ravasi T."/>
            <person name="Bayer T."/>
            <person name="Micklem G."/>
            <person name="Kim H."/>
            <person name="Bhak J."/>
            <person name="Lajeunesse T.C."/>
            <person name="Voolstra C.R."/>
        </authorList>
    </citation>
    <scope>NUCLEOTIDE SEQUENCE [LARGE SCALE GENOMIC DNA]</scope>
    <source>
        <strain evidence="7 8">CCMP2467</strain>
    </source>
</reference>
<dbReference type="OrthoDB" id="426527at2759"/>
<gene>
    <name evidence="7" type="ORF">AK812_SmicGene28079</name>
</gene>
<feature type="transmembrane region" description="Helical" evidence="6">
    <location>
        <begin position="418"/>
        <end position="436"/>
    </location>
</feature>